<comment type="caution">
    <text evidence="3">The sequence shown here is derived from an EMBL/GenBank/DDBJ whole genome shotgun (WGS) entry which is preliminary data.</text>
</comment>
<organism evidence="3 4">
    <name type="scientific">Sediminivirga luteola</name>
    <dbReference type="NCBI Taxonomy" id="1774748"/>
    <lineage>
        <taxon>Bacteria</taxon>
        <taxon>Bacillati</taxon>
        <taxon>Actinomycetota</taxon>
        <taxon>Actinomycetes</taxon>
        <taxon>Micrococcales</taxon>
        <taxon>Brevibacteriaceae</taxon>
        <taxon>Sediminivirga</taxon>
    </lineage>
</organism>
<dbReference type="Gene3D" id="1.10.630.10">
    <property type="entry name" value="Cytochrome P450"/>
    <property type="match status" value="1"/>
</dbReference>
<dbReference type="PANTHER" id="PTHR24305:SF166">
    <property type="entry name" value="CYTOCHROME P450 12A4, MITOCHONDRIAL-RELATED"/>
    <property type="match status" value="1"/>
</dbReference>
<reference evidence="3" key="1">
    <citation type="journal article" date="2014" name="Int. J. Syst. Evol. Microbiol.">
        <title>Complete genome sequence of Corynebacterium casei LMG S-19264T (=DSM 44701T), isolated from a smear-ripened cheese.</title>
        <authorList>
            <consortium name="US DOE Joint Genome Institute (JGI-PGF)"/>
            <person name="Walter F."/>
            <person name="Albersmeier A."/>
            <person name="Kalinowski J."/>
            <person name="Ruckert C."/>
        </authorList>
    </citation>
    <scope>NUCLEOTIDE SEQUENCE</scope>
    <source>
        <strain evidence="3">CGMCC 1.12785</strain>
    </source>
</reference>
<dbReference type="GO" id="GO:0004497">
    <property type="term" value="F:monooxygenase activity"/>
    <property type="evidence" value="ECO:0007669"/>
    <property type="project" value="UniProtKB-KW"/>
</dbReference>
<dbReference type="GO" id="GO:0005506">
    <property type="term" value="F:iron ion binding"/>
    <property type="evidence" value="ECO:0007669"/>
    <property type="project" value="InterPro"/>
</dbReference>
<dbReference type="GO" id="GO:0020037">
    <property type="term" value="F:heme binding"/>
    <property type="evidence" value="ECO:0007669"/>
    <property type="project" value="InterPro"/>
</dbReference>
<evidence type="ECO:0000313" key="3">
    <source>
        <dbReference type="EMBL" id="GGA14814.1"/>
    </source>
</evidence>
<evidence type="ECO:0000256" key="2">
    <source>
        <dbReference type="SAM" id="MobiDB-lite"/>
    </source>
</evidence>
<feature type="compositionally biased region" description="Low complexity" evidence="2">
    <location>
        <begin position="305"/>
        <end position="321"/>
    </location>
</feature>
<dbReference type="EMBL" id="BMFY01000006">
    <property type="protein sequence ID" value="GGA14814.1"/>
    <property type="molecule type" value="Genomic_DNA"/>
</dbReference>
<evidence type="ECO:0000313" key="4">
    <source>
        <dbReference type="Proteomes" id="UP000616114"/>
    </source>
</evidence>
<evidence type="ECO:0000256" key="1">
    <source>
        <dbReference type="ARBA" id="ARBA00010617"/>
    </source>
</evidence>
<protein>
    <submittedName>
        <fullName evidence="3">Cytochrome P450 monooxygenase</fullName>
    </submittedName>
</protein>
<dbReference type="Pfam" id="PF00067">
    <property type="entry name" value="p450"/>
    <property type="match status" value="1"/>
</dbReference>
<accession>A0A8J2TY35</accession>
<dbReference type="RefSeq" id="WP_188550515.1">
    <property type="nucleotide sequence ID" value="NZ_BMFY01000006.1"/>
</dbReference>
<dbReference type="GO" id="GO:0016705">
    <property type="term" value="F:oxidoreductase activity, acting on paired donors, with incorporation or reduction of molecular oxygen"/>
    <property type="evidence" value="ECO:0007669"/>
    <property type="project" value="InterPro"/>
</dbReference>
<dbReference type="InterPro" id="IPR050121">
    <property type="entry name" value="Cytochrome_P450_monoxygenase"/>
</dbReference>
<dbReference type="SUPFAM" id="SSF48264">
    <property type="entry name" value="Cytochrome P450"/>
    <property type="match status" value="1"/>
</dbReference>
<dbReference type="AlphaFoldDB" id="A0A8J2TY35"/>
<dbReference type="PANTHER" id="PTHR24305">
    <property type="entry name" value="CYTOCHROME P450"/>
    <property type="match status" value="1"/>
</dbReference>
<gene>
    <name evidence="3" type="ORF">GCM10011333_17260</name>
</gene>
<feature type="region of interest" description="Disordered" evidence="2">
    <location>
        <begin position="300"/>
        <end position="334"/>
    </location>
</feature>
<keyword evidence="3" id="KW-0503">Monooxygenase</keyword>
<sequence length="483" mass="52481">MTRTARPAPAHVQNPLPRATALETAQVLRDVQAPMIAKGPIIRRPRVVGVIERFGLEGRAVARMQALSDRYGSGPLMLAVPGRDIALVLDPEHVHRVLAETPEPFAPGEMLKRNALKHFEPEVALVSHGTERAQRRRLNEQVLDDGHPVHRMAGDFLPVVEQEAVALLETADRAGSVLAWDEFKAAWYRVVRRVVLGDSAADDTELTDLMEKLRADGNWAFFKPVDTRARAELHSRLQAALDRAEPGSLAAFMARADAGPDDSPINQIPQWLFAFDPAGMATFRALALLAAHPERMAQARREVAARASESVSEQATGQASGPSGGAAGRAAGSSGTAPLKPLGLLRATVLESLRLWATTPMLLRQTTREVGFDHGVLPAGATVLIFAPFFHRDDRHVEVAHRFAPELWDPDRTAEAGAPVGWPLVPFSAGPGICPGRHLVLLLTSSFLARLIGDREIAVASHRLDPEHLPSLLSNFALEFRLS</sequence>
<proteinExistence type="inferred from homology"/>
<dbReference type="Proteomes" id="UP000616114">
    <property type="component" value="Unassembled WGS sequence"/>
</dbReference>
<dbReference type="InterPro" id="IPR036396">
    <property type="entry name" value="Cyt_P450_sf"/>
</dbReference>
<dbReference type="InterPro" id="IPR001128">
    <property type="entry name" value="Cyt_P450"/>
</dbReference>
<comment type="similarity">
    <text evidence="1">Belongs to the cytochrome P450 family.</text>
</comment>
<reference evidence="3" key="2">
    <citation type="submission" date="2020-09" db="EMBL/GenBank/DDBJ databases">
        <authorList>
            <person name="Sun Q."/>
            <person name="Zhou Y."/>
        </authorList>
    </citation>
    <scope>NUCLEOTIDE SEQUENCE</scope>
    <source>
        <strain evidence="3">CGMCC 1.12785</strain>
    </source>
</reference>
<keyword evidence="4" id="KW-1185">Reference proteome</keyword>
<name>A0A8J2TY35_9MICO</name>
<keyword evidence="3" id="KW-0560">Oxidoreductase</keyword>